<dbReference type="InterPro" id="IPR027417">
    <property type="entry name" value="P-loop_NTPase"/>
</dbReference>
<dbReference type="GO" id="GO:0005524">
    <property type="term" value="F:ATP binding"/>
    <property type="evidence" value="ECO:0007669"/>
    <property type="project" value="UniProtKB-KW"/>
</dbReference>
<dbReference type="InterPro" id="IPR003593">
    <property type="entry name" value="AAA+_ATPase"/>
</dbReference>
<keyword evidence="3" id="KW-0378">Hydrolase</keyword>
<keyword evidence="2 3" id="KW-0067">ATP-binding</keyword>
<reference evidence="4" key="1">
    <citation type="submission" date="2018-01" db="EMBL/GenBank/DDBJ databases">
        <authorList>
            <person name="Li J."/>
        </authorList>
    </citation>
    <scope>NUCLEOTIDE SEQUENCE [LARGE SCALE GENOMIC DNA]</scope>
    <source>
        <strain evidence="4">592</strain>
    </source>
</reference>
<dbReference type="EMBL" id="CP026952">
    <property type="protein sequence ID" value="AWB91148.1"/>
    <property type="molecule type" value="Genomic_DNA"/>
</dbReference>
<dbReference type="InterPro" id="IPR050130">
    <property type="entry name" value="ClpA_ClpB"/>
</dbReference>
<dbReference type="KEGG" id="aez:C3E78_02315"/>
<accession>A0A5F2EQ90</accession>
<sequence length="395" mass="44024">MASEPKIVIYYGPPSWFHDQVGASKTKNFMTLINERDALRKLFRVVVAGHDGEEPISKLRRPNRVVAESADFASIQEHAITNFANLVQELHPKHLLLNNPPSRVHEQLIRAFPSTRVERHTYPTITPETLRQFRDGFADHLVGQRTVRELLLATMYPLIRPGRTKPVVVMLYGPSGVGKTETAHFINGLLGGDLLRKQFSMFHSDKFASYLFGGEHSEASLARDLLDRESGVILIDEFDKANPVFHSAFYELFDSGRFVDKNYSVDVGPALFICTSNYKTDVEIREALGDALASRFDALIEYTPLTQDEIVQVVERTVSSKVAKLSAEEQEHVDRSDLLSRLLVQLVDGPGNVRQIGKTIDSSIGLVLVRSMLSEHLAAAPTETGMEAPSQSAEA</sequence>
<evidence type="ECO:0000313" key="3">
    <source>
        <dbReference type="EMBL" id="AWB91148.1"/>
    </source>
</evidence>
<dbReference type="GO" id="GO:0008233">
    <property type="term" value="F:peptidase activity"/>
    <property type="evidence" value="ECO:0007669"/>
    <property type="project" value="UniProtKB-KW"/>
</dbReference>
<dbReference type="SUPFAM" id="SSF52540">
    <property type="entry name" value="P-loop containing nucleoside triphosphate hydrolases"/>
    <property type="match status" value="1"/>
</dbReference>
<name>A0A2S0WII3_9ACTN</name>
<protein>
    <submittedName>
        <fullName evidence="3">ATP-dependent Clp protease ATP-binding subunit</fullName>
    </submittedName>
</protein>
<dbReference type="GO" id="GO:0006508">
    <property type="term" value="P:proteolysis"/>
    <property type="evidence" value="ECO:0007669"/>
    <property type="project" value="UniProtKB-KW"/>
</dbReference>
<gene>
    <name evidence="3" type="ORF">C3E78_02315</name>
</gene>
<keyword evidence="4" id="KW-1185">Reference proteome</keyword>
<evidence type="ECO:0000256" key="1">
    <source>
        <dbReference type="ARBA" id="ARBA00022741"/>
    </source>
</evidence>
<dbReference type="GO" id="GO:0016887">
    <property type="term" value="F:ATP hydrolysis activity"/>
    <property type="evidence" value="ECO:0007669"/>
    <property type="project" value="InterPro"/>
</dbReference>
<evidence type="ECO:0000313" key="4">
    <source>
        <dbReference type="Proteomes" id="UP000244384"/>
    </source>
</evidence>
<dbReference type="GO" id="GO:0034605">
    <property type="term" value="P:cellular response to heat"/>
    <property type="evidence" value="ECO:0007669"/>
    <property type="project" value="TreeGrafter"/>
</dbReference>
<dbReference type="PANTHER" id="PTHR11638:SF18">
    <property type="entry name" value="HEAT SHOCK PROTEIN 104"/>
    <property type="match status" value="1"/>
</dbReference>
<accession>A0A2S0WII3</accession>
<dbReference type="GO" id="GO:0005737">
    <property type="term" value="C:cytoplasm"/>
    <property type="evidence" value="ECO:0007669"/>
    <property type="project" value="TreeGrafter"/>
</dbReference>
<dbReference type="Pfam" id="PF07724">
    <property type="entry name" value="AAA_2"/>
    <property type="match status" value="1"/>
</dbReference>
<dbReference type="RefSeq" id="WP_108576794.1">
    <property type="nucleotide sequence ID" value="NZ_CP026952.1"/>
</dbReference>
<dbReference type="Proteomes" id="UP000244384">
    <property type="component" value="Chromosome"/>
</dbReference>
<dbReference type="OrthoDB" id="9783370at2"/>
<evidence type="ECO:0000256" key="2">
    <source>
        <dbReference type="ARBA" id="ARBA00022840"/>
    </source>
</evidence>
<dbReference type="SMART" id="SM00382">
    <property type="entry name" value="AAA"/>
    <property type="match status" value="1"/>
</dbReference>
<dbReference type="Gene3D" id="3.40.50.300">
    <property type="entry name" value="P-loop containing nucleotide triphosphate hydrolases"/>
    <property type="match status" value="1"/>
</dbReference>
<dbReference type="InterPro" id="IPR003959">
    <property type="entry name" value="ATPase_AAA_core"/>
</dbReference>
<dbReference type="AlphaFoldDB" id="A0A2S0WII3"/>
<keyword evidence="1" id="KW-0547">Nucleotide-binding</keyword>
<organism evidence="3 4">
    <name type="scientific">Aeromicrobium chenweiae</name>
    <dbReference type="NCBI Taxonomy" id="2079793"/>
    <lineage>
        <taxon>Bacteria</taxon>
        <taxon>Bacillati</taxon>
        <taxon>Actinomycetota</taxon>
        <taxon>Actinomycetes</taxon>
        <taxon>Propionibacteriales</taxon>
        <taxon>Nocardioidaceae</taxon>
        <taxon>Aeromicrobium</taxon>
    </lineage>
</organism>
<dbReference type="PANTHER" id="PTHR11638">
    <property type="entry name" value="ATP-DEPENDENT CLP PROTEASE"/>
    <property type="match status" value="1"/>
</dbReference>
<keyword evidence="3" id="KW-0645">Protease</keyword>
<proteinExistence type="predicted"/>